<feature type="compositionally biased region" description="Pro residues" evidence="1">
    <location>
        <begin position="936"/>
        <end position="949"/>
    </location>
</feature>
<name>A0A1L7WIY0_9HELO</name>
<keyword evidence="4" id="KW-1185">Reference proteome</keyword>
<proteinExistence type="predicted"/>
<dbReference type="EMBL" id="FJOG01000003">
    <property type="protein sequence ID" value="CZR52731.1"/>
    <property type="molecule type" value="Genomic_DNA"/>
</dbReference>
<evidence type="ECO:0000256" key="1">
    <source>
        <dbReference type="SAM" id="MobiDB-lite"/>
    </source>
</evidence>
<sequence>MASDSNGFLVQVTSGGTDATAASVGPWKQILDAAKVSVDVTSSVTDVNITNTGLWGLQFSSVSNEDYFQSVPEGTTISNHAWTGDDLDSGVMVLSPMKDPKTGNIMAREFFLRKESEDNVWKLFGITESNKQLHDLVDIIDPLKNVQVKLQEASTPDPNPNAFWCMTTTEAHTTTAKLEFAFTVAEGVNALSDSPVGKVIAWVTTNLGLDIDLDSVKTEFETLGNKIPDILISPTKTTSWSFDDSGQLITPPVEKWELSIQIKISAFNLAFEFTETGTSFYLLPTKLSFQIVNDLASAVGGDTPGLDRGSMPSSTDSNDPFTKIIGNHLNLWYVHLDKEFTIEPAPAPLPLNTDATSTPDGNASGDGNTLAPAETNVTPPVSPLRWGVALLVSWTAGANIPVVIGLSYESRTKSFHGSLILAKDPILVNPRMPEYDHRLALPSDILAAQNIDIHGIPPTINLWTLFTDNGTPPKSLKSDRLPFEIAAAEVSYQTIVADTVSGLGPGSVMTFHMDLTTKGSLEPDTSEAPSGFVWKEISVSASKMSTKGTGGSPSKATTSLQVFTTVTLAPKDGDDTSIAPATLHVGASFSSADGETSWIVRASVQDLSVALLANYFFDNTSNDGAMAVLGKLNLSSLNMIYTYDAGLASSFLITGVLELGELELDLSYQYVSSKHVTPGKKTAADIKWKDGKPHDEISTITPNGTTQWKFEAFLGATTQSSSIKSITNSIVPGKGDDLPDFIGNIPINAAGDPTKAPIKLFYTGGNDTGSVLAVWVSLGPFNMTFIQYRSIATTTPVAKPALVKKILRISCDQIPEMDKIPLVNQLPQPFDHLVYLWVEDDTSVETTNKDTQGFTRAMIDAINKATDDISVPQIQFKEIKKDGGTPEDLVVLAGHHFVVVSDNKVVLDHIFELDKKPTLGGQTGSNNGTNNAIPPDGTPPPPPPTPPKATPEAPATKGDSNTQAGPLSISALSLQYKNGSLFVGVDATLIIGPITFSVIGFTIEVELNNPDHPITLNHLADIITEGLIHVNIHGLEAGLDKPPLTLKGVFIHDTVVNEGSSPPTSVESYRGGIAVGFKVWKVLAVGEYAIVTNLTPDAHQYKSIFIYGKLDGPLVELEFATISGVRLGFGYNSLVHLPKADQLYSFPLISNDAAAGGDDPRKILDAFKGGNPPNPPYVYTKEGGVWFAAGMTITCFDCITLTAVLMFEIETNSDQNGVTIALLADGVFQMEPLAPPDFSLFYVELLIKVELNFIEGYIAADAALSPASHVYVPQAHLTGSGSFYTWFPPNSHAGDWVVTIGGYHRAYTPPDHYPQNEQRLGLNFVVGNAIHVAGGAYVAVTPRCAMAGGSLHISLDVGPVSAYADIALDVFINFKPFYFIAEIRLSVGVECDIDILFATIHISISLDADLTLWGPDKFGGTAYVHFWFFGFSIDFGSGLRDPPGIPLVEFYEIIRTAGPDSDPPPDDHTTAKNPFQAQHKYSIEEGLFPAKPKSDGKTFPNTGATIEWKVLAGPLQIRIDCDFSLSAAQIITAEKDKDDPTKPTVTTITTTPPQDLKPIYAFPMHNSTPISSRLDIRIYFLEGSESDKILQHDFRAELVLKQSPLATWSQYTSDNDPLHRISPGKHNKPTSLQDGNNPTVELCQGVRIFPPVAVFGESKIVDFDVSAAMNETLEDLPLPDSDPEQDVFLAEPFKTDLTPVTQWTDFANLWTGQGANSSVLDAPGNKLKKRDLRGDVDGSGLLGLVVSTLGWDQRRPVEKVQGVVPDVVGKDGKALRKEWELNSAPPEVLAEELGYYYPYLPMVTGSLVAAVV</sequence>
<feature type="domain" description="DUF6603" evidence="2">
    <location>
        <begin position="962"/>
        <end position="1454"/>
    </location>
</feature>
<dbReference type="Pfam" id="PF20248">
    <property type="entry name" value="DUF6603"/>
    <property type="match status" value="1"/>
</dbReference>
<dbReference type="Proteomes" id="UP000184330">
    <property type="component" value="Unassembled WGS sequence"/>
</dbReference>
<feature type="region of interest" description="Disordered" evidence="1">
    <location>
        <begin position="916"/>
        <end position="964"/>
    </location>
</feature>
<evidence type="ECO:0000313" key="3">
    <source>
        <dbReference type="EMBL" id="CZR52731.1"/>
    </source>
</evidence>
<gene>
    <name evidence="3" type="ORF">PAC_02608</name>
</gene>
<accession>A0A1L7WIY0</accession>
<feature type="compositionally biased region" description="Low complexity" evidence="1">
    <location>
        <begin position="918"/>
        <end position="935"/>
    </location>
</feature>
<evidence type="ECO:0000313" key="4">
    <source>
        <dbReference type="Proteomes" id="UP000184330"/>
    </source>
</evidence>
<reference evidence="3 4" key="1">
    <citation type="submission" date="2016-03" db="EMBL/GenBank/DDBJ databases">
        <authorList>
            <person name="Ploux O."/>
        </authorList>
    </citation>
    <scope>NUCLEOTIDE SEQUENCE [LARGE SCALE GENOMIC DNA]</scope>
    <source>
        <strain evidence="3 4">UAMH 11012</strain>
    </source>
</reference>
<organism evidence="3 4">
    <name type="scientific">Phialocephala subalpina</name>
    <dbReference type="NCBI Taxonomy" id="576137"/>
    <lineage>
        <taxon>Eukaryota</taxon>
        <taxon>Fungi</taxon>
        <taxon>Dikarya</taxon>
        <taxon>Ascomycota</taxon>
        <taxon>Pezizomycotina</taxon>
        <taxon>Leotiomycetes</taxon>
        <taxon>Helotiales</taxon>
        <taxon>Mollisiaceae</taxon>
        <taxon>Phialocephala</taxon>
        <taxon>Phialocephala fortinii species complex</taxon>
    </lineage>
</organism>
<dbReference type="STRING" id="576137.A0A1L7WIY0"/>
<evidence type="ECO:0000259" key="2">
    <source>
        <dbReference type="Pfam" id="PF20248"/>
    </source>
</evidence>
<dbReference type="OrthoDB" id="5352492at2759"/>
<dbReference type="InterPro" id="IPR046538">
    <property type="entry name" value="DUF6603"/>
</dbReference>
<protein>
    <recommendedName>
        <fullName evidence="2">DUF6603 domain-containing protein</fullName>
    </recommendedName>
</protein>